<name>A0A5B7J9B1_PORTR</name>
<reference evidence="2 3" key="1">
    <citation type="submission" date="2019-05" db="EMBL/GenBank/DDBJ databases">
        <title>Another draft genome of Portunus trituberculatus and its Hox gene families provides insights of decapod evolution.</title>
        <authorList>
            <person name="Jeong J.-H."/>
            <person name="Song I."/>
            <person name="Kim S."/>
            <person name="Choi T."/>
            <person name="Kim D."/>
            <person name="Ryu S."/>
            <person name="Kim W."/>
        </authorList>
    </citation>
    <scope>NUCLEOTIDE SEQUENCE [LARGE SCALE GENOMIC DNA]</scope>
    <source>
        <tissue evidence="2">Muscle</tissue>
    </source>
</reference>
<keyword evidence="3" id="KW-1185">Reference proteome</keyword>
<dbReference type="EMBL" id="VSRR010087185">
    <property type="protein sequence ID" value="MPC91275.1"/>
    <property type="molecule type" value="Genomic_DNA"/>
</dbReference>
<evidence type="ECO:0000313" key="3">
    <source>
        <dbReference type="Proteomes" id="UP000324222"/>
    </source>
</evidence>
<evidence type="ECO:0000313" key="2">
    <source>
        <dbReference type="EMBL" id="MPC91275.1"/>
    </source>
</evidence>
<dbReference type="AlphaFoldDB" id="A0A5B7J9B1"/>
<gene>
    <name evidence="2" type="ORF">E2C01_086299</name>
</gene>
<sequence>MAEREEIYPTSVISPQGKNSPFSREGKFNLGQVWAAATGLPLLEVAALVGVTNMKSLRGHHRDENLQGSPQEVSSSQGHYFTLRHDHSTSTSLSSYLMSNQGYVKDFEIKILLARHGSSYKQLGQDLQFLPVCEGAPSHQVTTEPHCAHAILPPDPFLSKFCLTCILCTHRFTRSVHVKDCLDLDTTGDSGSLLSRCGMKKCPIMTKWEKFPRYRTAGRQNARRACRERISSSSTIPMGKTLRQS</sequence>
<protein>
    <submittedName>
        <fullName evidence="2">Uncharacterized protein</fullName>
    </submittedName>
</protein>
<dbReference type="Proteomes" id="UP000324222">
    <property type="component" value="Unassembled WGS sequence"/>
</dbReference>
<evidence type="ECO:0000256" key="1">
    <source>
        <dbReference type="SAM" id="MobiDB-lite"/>
    </source>
</evidence>
<feature type="region of interest" description="Disordered" evidence="1">
    <location>
        <begin position="1"/>
        <end position="21"/>
    </location>
</feature>
<feature type="compositionally biased region" description="Polar residues" evidence="1">
    <location>
        <begin position="11"/>
        <end position="21"/>
    </location>
</feature>
<comment type="caution">
    <text evidence="2">The sequence shown here is derived from an EMBL/GenBank/DDBJ whole genome shotgun (WGS) entry which is preliminary data.</text>
</comment>
<organism evidence="2 3">
    <name type="scientific">Portunus trituberculatus</name>
    <name type="common">Swimming crab</name>
    <name type="synonym">Neptunus trituberculatus</name>
    <dbReference type="NCBI Taxonomy" id="210409"/>
    <lineage>
        <taxon>Eukaryota</taxon>
        <taxon>Metazoa</taxon>
        <taxon>Ecdysozoa</taxon>
        <taxon>Arthropoda</taxon>
        <taxon>Crustacea</taxon>
        <taxon>Multicrustacea</taxon>
        <taxon>Malacostraca</taxon>
        <taxon>Eumalacostraca</taxon>
        <taxon>Eucarida</taxon>
        <taxon>Decapoda</taxon>
        <taxon>Pleocyemata</taxon>
        <taxon>Brachyura</taxon>
        <taxon>Eubrachyura</taxon>
        <taxon>Portunoidea</taxon>
        <taxon>Portunidae</taxon>
        <taxon>Portuninae</taxon>
        <taxon>Portunus</taxon>
    </lineage>
</organism>
<accession>A0A5B7J9B1</accession>
<proteinExistence type="predicted"/>